<proteinExistence type="predicted"/>
<organism evidence="8 9">
    <name type="scientific">Thermothielavioides terrestris</name>
    <dbReference type="NCBI Taxonomy" id="2587410"/>
    <lineage>
        <taxon>Eukaryota</taxon>
        <taxon>Fungi</taxon>
        <taxon>Dikarya</taxon>
        <taxon>Ascomycota</taxon>
        <taxon>Pezizomycotina</taxon>
        <taxon>Sordariomycetes</taxon>
        <taxon>Sordariomycetidae</taxon>
        <taxon>Sordariales</taxon>
        <taxon>Chaetomiaceae</taxon>
        <taxon>Thermothielavioides</taxon>
    </lineage>
</organism>
<dbReference type="GO" id="GO:0000976">
    <property type="term" value="F:transcription cis-regulatory region binding"/>
    <property type="evidence" value="ECO:0007669"/>
    <property type="project" value="TreeGrafter"/>
</dbReference>
<evidence type="ECO:0000313" key="8">
    <source>
        <dbReference type="EMBL" id="SPQ26505.1"/>
    </source>
</evidence>
<comment type="subcellular location">
    <subcellularLocation>
        <location evidence="1">Nucleus</location>
    </subcellularLocation>
</comment>
<evidence type="ECO:0000256" key="3">
    <source>
        <dbReference type="ARBA" id="ARBA00023015"/>
    </source>
</evidence>
<evidence type="ECO:0000256" key="4">
    <source>
        <dbReference type="ARBA" id="ARBA00023125"/>
    </source>
</evidence>
<gene>
    <name evidence="8" type="ORF">TT172_LOCUS8924</name>
</gene>
<evidence type="ECO:0000256" key="1">
    <source>
        <dbReference type="ARBA" id="ARBA00004123"/>
    </source>
</evidence>
<reference evidence="8 9" key="1">
    <citation type="submission" date="2018-04" db="EMBL/GenBank/DDBJ databases">
        <authorList>
            <person name="Huttner S."/>
            <person name="Dainat J."/>
        </authorList>
    </citation>
    <scope>NUCLEOTIDE SEQUENCE [LARGE SCALE GENOMIC DNA]</scope>
</reference>
<evidence type="ECO:0000256" key="6">
    <source>
        <dbReference type="ARBA" id="ARBA00023242"/>
    </source>
</evidence>
<dbReference type="PANTHER" id="PTHR37534">
    <property type="entry name" value="TRANSCRIPTIONAL ACTIVATOR PROTEIN UGA3"/>
    <property type="match status" value="1"/>
</dbReference>
<accession>A0A3S4AUP5</accession>
<protein>
    <submittedName>
        <fullName evidence="8">4deb8842-2a41-435a-9da7-92352a913e12</fullName>
    </submittedName>
</protein>
<sequence length="512" mass="56287">MPATWLADSEAEDDAALEEVPCPLIEPQSHGPPIRLSWPHAGHPRRAVVGKSPAASGRGSRSTEASHKAQVPHIVHVSHRDMEMHYHLTRSVVPDGLSRPTLDVPLAWNPVKLEVGHQALFEYFQHAASRSLATFGYGPTDLGNTLIRIALNGGNSTPSATAVLQGILAFSALHRHDVYSQAIELKISAIETLSTASDSNISTAEAMQHVATGMLLCSFEIHQLTCTSNDWTRYLCGVKGLIRATGLDSAPYDDDLAALLDWVYYHDVLARFSLRHWHRESASKSSRSPLSPSTALSLASSCMLRSTSRQSIPAEPSKSSPPALGLIALLSEVCDAVPARLPPMTPAERDEYKSFLQILDWRIRSWKPPIPVTTTGYDNNSNNTSDAALVTELFQLATLIYLNRASANLLNQQRRTQQHIDRGFALLARLRTCERQFPVLVLGCEAAGDEQRAVVLDAIARTEQSDRSRSFNYVRHLLQALWAQDDLAAGELDYGEKLSYVVSCCRIMPSFV</sequence>
<dbReference type="GO" id="GO:0045944">
    <property type="term" value="P:positive regulation of transcription by RNA polymerase II"/>
    <property type="evidence" value="ECO:0007669"/>
    <property type="project" value="TreeGrafter"/>
</dbReference>
<dbReference type="GO" id="GO:0003700">
    <property type="term" value="F:DNA-binding transcription factor activity"/>
    <property type="evidence" value="ECO:0007669"/>
    <property type="project" value="TreeGrafter"/>
</dbReference>
<dbReference type="EMBL" id="OUUZ01000018">
    <property type="protein sequence ID" value="SPQ26505.1"/>
    <property type="molecule type" value="Genomic_DNA"/>
</dbReference>
<dbReference type="GO" id="GO:0005634">
    <property type="term" value="C:nucleus"/>
    <property type="evidence" value="ECO:0007669"/>
    <property type="project" value="UniProtKB-SubCell"/>
</dbReference>
<feature type="region of interest" description="Disordered" evidence="7">
    <location>
        <begin position="31"/>
        <end position="71"/>
    </location>
</feature>
<keyword evidence="4" id="KW-0238">DNA-binding</keyword>
<keyword evidence="3" id="KW-0805">Transcription regulation</keyword>
<dbReference type="InterPro" id="IPR021858">
    <property type="entry name" value="Fun_TF"/>
</dbReference>
<keyword evidence="2" id="KW-0862">Zinc</keyword>
<keyword evidence="5" id="KW-0804">Transcription</keyword>
<evidence type="ECO:0000256" key="7">
    <source>
        <dbReference type="SAM" id="MobiDB-lite"/>
    </source>
</evidence>
<evidence type="ECO:0000256" key="2">
    <source>
        <dbReference type="ARBA" id="ARBA00022833"/>
    </source>
</evidence>
<keyword evidence="6" id="KW-0539">Nucleus</keyword>
<evidence type="ECO:0000313" key="9">
    <source>
        <dbReference type="Proteomes" id="UP000289323"/>
    </source>
</evidence>
<dbReference type="Pfam" id="PF11951">
    <property type="entry name" value="Fungal_trans_2"/>
    <property type="match status" value="1"/>
</dbReference>
<dbReference type="PANTHER" id="PTHR37534:SF39">
    <property type="entry name" value="TRANSCRIPTION FACTOR DOMAIN-CONTAINING PROTEIN"/>
    <property type="match status" value="1"/>
</dbReference>
<dbReference type="AlphaFoldDB" id="A0A3S4AUP5"/>
<name>A0A3S4AUP5_9PEZI</name>
<dbReference type="Proteomes" id="UP000289323">
    <property type="component" value="Unassembled WGS sequence"/>
</dbReference>
<evidence type="ECO:0000256" key="5">
    <source>
        <dbReference type="ARBA" id="ARBA00023163"/>
    </source>
</evidence>